<dbReference type="Gene3D" id="3.30.420.240">
    <property type="match status" value="1"/>
</dbReference>
<proteinExistence type="predicted"/>
<dbReference type="Gene3D" id="3.40.50.300">
    <property type="entry name" value="P-loop containing nucleotide triphosphate hydrolases"/>
    <property type="match status" value="1"/>
</dbReference>
<dbReference type="Proteomes" id="UP000740329">
    <property type="component" value="Unassembled WGS sequence"/>
</dbReference>
<accession>A0A8J7RFB1</accession>
<dbReference type="EMBL" id="JAGGMV010000007">
    <property type="protein sequence ID" value="MBP2202142.1"/>
    <property type="molecule type" value="Genomic_DNA"/>
</dbReference>
<dbReference type="AlphaFoldDB" id="A0A8J7RFB1"/>
<organism evidence="1 2">
    <name type="scientific">Methanococcus voltae</name>
    <dbReference type="NCBI Taxonomy" id="2188"/>
    <lineage>
        <taxon>Archaea</taxon>
        <taxon>Methanobacteriati</taxon>
        <taxon>Methanobacteriota</taxon>
        <taxon>Methanomada group</taxon>
        <taxon>Methanococci</taxon>
        <taxon>Methanococcales</taxon>
        <taxon>Methanococcaceae</taxon>
        <taxon>Methanococcus</taxon>
    </lineage>
</organism>
<sequence>MQESTKGFEEEQVIRSVYRLSEFMKYIFPESFDRDFVEPTHIYNWGNILQNNKKTAMMAPRGHLKSYHIYAYVMWRIFRAREFGEDWKYISYSETMAKHHLKNIKKLIEKNRYFQNIKNMTDAETIIDYSWDSKNNFRMEPSGILSFKRGWHGTGVICDDILSDPANELNTTIIDKITKIYYEDVKYLPNPNGCLHLVGTPQSDVDLFFKLRDFDEDFKENVNWHKFPAILNDKDKTVLWPEMYTYEQLDRERRTNPISFAKERMCTPVHSADSFFNRESLLKIINNNLKNNFENKNNKNNKNIDNNLDIDNINNNTIVAGFDIGKKRHPSHLAVFSTDNGTTYKQILSKWFDKTDYYKQITWINEYIMDFTDAIFYDATRGELDGFMEKGELEGNWQPVILTPKNRKSIATQLETAVNLPQMELINDQRQINQLLQVNSDLTAIETAEGHGDSFWSVGFAVHGMNLILRKPKIKFDCYLA</sequence>
<comment type="caution">
    <text evidence="1">The sequence shown here is derived from an EMBL/GenBank/DDBJ whole genome shotgun (WGS) entry which is preliminary data.</text>
</comment>
<evidence type="ECO:0000313" key="1">
    <source>
        <dbReference type="EMBL" id="MBP2202142.1"/>
    </source>
</evidence>
<name>A0A8J7RFB1_METVO</name>
<dbReference type="InterPro" id="IPR027417">
    <property type="entry name" value="P-loop_NTPase"/>
</dbReference>
<gene>
    <name evidence="1" type="ORF">J3E07_001583</name>
</gene>
<evidence type="ECO:0000313" key="2">
    <source>
        <dbReference type="Proteomes" id="UP000740329"/>
    </source>
</evidence>
<protein>
    <recommendedName>
        <fullName evidence="3">Terminase large subunit gp17-like C-terminal domain-containing protein</fullName>
    </recommendedName>
</protein>
<reference evidence="1" key="1">
    <citation type="submission" date="2021-03" db="EMBL/GenBank/DDBJ databases">
        <title>Genomic Encyclopedia of Type Strains, Phase IV (KMG-V): Genome sequencing to study the core and pangenomes of soil and plant-associated prokaryotes.</title>
        <authorList>
            <person name="Whitman W."/>
        </authorList>
    </citation>
    <scope>NUCLEOTIDE SEQUENCE</scope>
    <source>
        <strain evidence="1">C4</strain>
    </source>
</reference>
<dbReference type="RefSeq" id="WP_209591662.1">
    <property type="nucleotide sequence ID" value="NZ_JAGGMV010000007.1"/>
</dbReference>
<evidence type="ECO:0008006" key="3">
    <source>
        <dbReference type="Google" id="ProtNLM"/>
    </source>
</evidence>